<sequence length="125" mass="13323">MKKVLIIASSLLAPVLLFAQAGTASNLRTTLNVIIQVLNWLIPFLVVLAVFVIIWGAFQFVVSAGDPEKRKEGRDKILWGIVGVVVMLTVWGLVNILRNTFDISDDTPVIPTLPRVGGGGGGGAS</sequence>
<dbReference type="EMBL" id="MHSL01000018">
    <property type="protein sequence ID" value="OHA43782.1"/>
    <property type="molecule type" value="Genomic_DNA"/>
</dbReference>
<evidence type="ECO:0000313" key="4">
    <source>
        <dbReference type="Proteomes" id="UP000176355"/>
    </source>
</evidence>
<dbReference type="AlphaFoldDB" id="A0A1G2P840"/>
<organism evidence="3 4">
    <name type="scientific">Candidatus Taylorbacteria bacterium RIFCSPLOWO2_12_FULL_44_15c</name>
    <dbReference type="NCBI Taxonomy" id="1802333"/>
    <lineage>
        <taxon>Bacteria</taxon>
        <taxon>Candidatus Tayloriibacteriota</taxon>
    </lineage>
</organism>
<accession>A0A1G2P840</accession>
<feature type="signal peptide" evidence="2">
    <location>
        <begin position="1"/>
        <end position="19"/>
    </location>
</feature>
<keyword evidence="1" id="KW-0472">Membrane</keyword>
<dbReference type="STRING" id="1802333.A3G03_02150"/>
<feature type="transmembrane region" description="Helical" evidence="1">
    <location>
        <begin position="40"/>
        <end position="65"/>
    </location>
</feature>
<dbReference type="Pfam" id="PF18895">
    <property type="entry name" value="T4SS_pilin"/>
    <property type="match status" value="1"/>
</dbReference>
<keyword evidence="1" id="KW-1133">Transmembrane helix</keyword>
<dbReference type="Proteomes" id="UP000176355">
    <property type="component" value="Unassembled WGS sequence"/>
</dbReference>
<keyword evidence="1" id="KW-0812">Transmembrane</keyword>
<comment type="caution">
    <text evidence="3">The sequence shown here is derived from an EMBL/GenBank/DDBJ whole genome shotgun (WGS) entry which is preliminary data.</text>
</comment>
<dbReference type="NCBIfam" id="NF045849">
    <property type="entry name" value="ICE_MMCAP2_0565"/>
    <property type="match status" value="1"/>
</dbReference>
<gene>
    <name evidence="3" type="ORF">A3G03_02150</name>
</gene>
<evidence type="ECO:0000256" key="2">
    <source>
        <dbReference type="SAM" id="SignalP"/>
    </source>
</evidence>
<evidence type="ECO:0000313" key="3">
    <source>
        <dbReference type="EMBL" id="OHA43782.1"/>
    </source>
</evidence>
<name>A0A1G2P840_9BACT</name>
<reference evidence="3 4" key="1">
    <citation type="journal article" date="2016" name="Nat. Commun.">
        <title>Thousands of microbial genomes shed light on interconnected biogeochemical processes in an aquifer system.</title>
        <authorList>
            <person name="Anantharaman K."/>
            <person name="Brown C.T."/>
            <person name="Hug L.A."/>
            <person name="Sharon I."/>
            <person name="Castelle C.J."/>
            <person name="Probst A.J."/>
            <person name="Thomas B.C."/>
            <person name="Singh A."/>
            <person name="Wilkins M.J."/>
            <person name="Karaoz U."/>
            <person name="Brodie E.L."/>
            <person name="Williams K.H."/>
            <person name="Hubbard S.S."/>
            <person name="Banfield J.F."/>
        </authorList>
    </citation>
    <scope>NUCLEOTIDE SEQUENCE [LARGE SCALE GENOMIC DNA]</scope>
</reference>
<evidence type="ECO:0008006" key="5">
    <source>
        <dbReference type="Google" id="ProtNLM"/>
    </source>
</evidence>
<dbReference type="InterPro" id="IPR043993">
    <property type="entry name" value="T4SS_pilin"/>
</dbReference>
<proteinExistence type="predicted"/>
<feature type="chain" id="PRO_5009583869" description="Cardiolipin synthase N-terminal domain-containing protein" evidence="2">
    <location>
        <begin position="20"/>
        <end position="125"/>
    </location>
</feature>
<feature type="transmembrane region" description="Helical" evidence="1">
    <location>
        <begin position="77"/>
        <end position="97"/>
    </location>
</feature>
<evidence type="ECO:0000256" key="1">
    <source>
        <dbReference type="SAM" id="Phobius"/>
    </source>
</evidence>
<keyword evidence="2" id="KW-0732">Signal</keyword>
<protein>
    <recommendedName>
        <fullName evidence="5">Cardiolipin synthase N-terminal domain-containing protein</fullName>
    </recommendedName>
</protein>